<evidence type="ECO:0000313" key="2">
    <source>
        <dbReference type="Proteomes" id="UP000220752"/>
    </source>
</evidence>
<evidence type="ECO:0000313" key="1">
    <source>
        <dbReference type="EMBL" id="PDX57954.1"/>
    </source>
</evidence>
<dbReference type="AlphaFoldDB" id="A0A2A6Z9B1"/>
<dbReference type="Pfam" id="PF12989">
    <property type="entry name" value="DUF3873"/>
    <property type="match status" value="1"/>
</dbReference>
<dbReference type="EMBL" id="NMTQ01000036">
    <property type="protein sequence ID" value="PDX57954.1"/>
    <property type="molecule type" value="Genomic_DNA"/>
</dbReference>
<gene>
    <name evidence="1" type="ORF">CGS46_11335</name>
</gene>
<name>A0A2A6Z9B1_9FIRM</name>
<keyword evidence="2" id="KW-1185">Reference proteome</keyword>
<protein>
    <submittedName>
        <fullName evidence="1">DUF3873 domain-containing protein</fullName>
    </submittedName>
</protein>
<dbReference type="RefSeq" id="WP_005942104.1">
    <property type="nucleotide sequence ID" value="NZ_CABMES010000003.1"/>
</dbReference>
<accession>A0A2A6Z9B1</accession>
<comment type="caution">
    <text evidence="1">The sequence shown here is derived from an EMBL/GenBank/DDBJ whole genome shotgun (WGS) entry which is preliminary data.</text>
</comment>
<sequence length="64" mass="7694">MEQLFLMPGEERCERFKDGNGIPRVHYSYRSMHGAFFDCESRSLEEAQRLCEDWLVGQDRCYRN</sequence>
<reference evidence="1 2" key="1">
    <citation type="journal article" date="2017" name="Front. Microbiol.">
        <title>New Insights into the Diversity of the Genus Faecalibacterium.</title>
        <authorList>
            <person name="Benevides L."/>
            <person name="Burman S."/>
            <person name="Martin R."/>
            <person name="Robert V."/>
            <person name="Thomas M."/>
            <person name="Miquel S."/>
            <person name="Chain F."/>
            <person name="Sokol H."/>
            <person name="Bermudez-Humaran L.G."/>
            <person name="Morrison M."/>
            <person name="Langella P."/>
            <person name="Azevedo V.A."/>
            <person name="Chatel J.M."/>
            <person name="Soares S."/>
        </authorList>
    </citation>
    <scope>NUCLEOTIDE SEQUENCE [LARGE SCALE GENOMIC DNA]</scope>
    <source>
        <strain evidence="2">CNCM I-4540</strain>
    </source>
</reference>
<dbReference type="Proteomes" id="UP000220752">
    <property type="component" value="Unassembled WGS sequence"/>
</dbReference>
<dbReference type="InterPro" id="IPR024356">
    <property type="entry name" value="DUF3873"/>
</dbReference>
<proteinExistence type="predicted"/>
<organism evidence="1 2">
    <name type="scientific">Faecalibacterium langellae</name>
    <dbReference type="NCBI Taxonomy" id="3435293"/>
    <lineage>
        <taxon>Bacteria</taxon>
        <taxon>Bacillati</taxon>
        <taxon>Bacillota</taxon>
        <taxon>Clostridia</taxon>
        <taxon>Eubacteriales</taxon>
        <taxon>Oscillospiraceae</taxon>
        <taxon>Faecalibacterium</taxon>
    </lineage>
</organism>